<dbReference type="KEGG" id="ghl:GM160_04150"/>
<name>A0A6I6D474_9GAMM</name>
<dbReference type="AlphaFoldDB" id="A0A6I6D474"/>
<protein>
    <submittedName>
        <fullName evidence="3">HD domain-containing protein</fullName>
    </submittedName>
</protein>
<sequence length="327" mass="37324">MLRTRRFVMDNTQMEQWIGQRGRTIIARINRWDQKVDCNGSRFWNCSFVTAQGPCQGRIWPDDQSTTVPNELRTDTWYVVVSAPGQRRTESYNRLAMILSLPEALSSFDTPGFADGGRYEDWIGFLAWFEEIANPALQSFVLQVFFDEHQRDSFFSLPASRRHHHSWPGGLVEHSLEVAQLVSSHRLIHNSFERWVCSVAGLLHDLGKVRTLNAKASQRRHSELLDHETLTLEMLAQPLAWLDRVDADAAHLLRYALMWDPARAPRPLEPAVMAIREADRMSAATSAKAIAFANVSDDRRFAMLDGPGPKTRFWRPSSDPRVLQGPS</sequence>
<feature type="domain" description="HD/PDEase" evidence="2">
    <location>
        <begin position="167"/>
        <end position="293"/>
    </location>
</feature>
<dbReference type="InterPro" id="IPR006674">
    <property type="entry name" value="HD_domain"/>
</dbReference>
<dbReference type="InterPro" id="IPR003607">
    <property type="entry name" value="HD/PDEase_dom"/>
</dbReference>
<gene>
    <name evidence="3" type="ORF">GM160_04150</name>
</gene>
<dbReference type="Gene3D" id="1.10.3210.40">
    <property type="match status" value="1"/>
</dbReference>
<dbReference type="SUPFAM" id="SSF109604">
    <property type="entry name" value="HD-domain/PDEase-like"/>
    <property type="match status" value="1"/>
</dbReference>
<evidence type="ECO:0000259" key="2">
    <source>
        <dbReference type="SMART" id="SM00471"/>
    </source>
</evidence>
<dbReference type="Pfam" id="PF01966">
    <property type="entry name" value="HD"/>
    <property type="match status" value="1"/>
</dbReference>
<reference evidence="3 4" key="1">
    <citation type="submission" date="2019-11" db="EMBL/GenBank/DDBJ databases">
        <authorList>
            <person name="Zhang J."/>
            <person name="Sun C."/>
        </authorList>
    </citation>
    <scope>NUCLEOTIDE SEQUENCE [LARGE SCALE GENOMIC DNA]</scope>
    <source>
        <strain evidence="4">sp2</strain>
    </source>
</reference>
<dbReference type="EMBL" id="CP046415">
    <property type="protein sequence ID" value="QGT78151.1"/>
    <property type="molecule type" value="Genomic_DNA"/>
</dbReference>
<feature type="region of interest" description="Disordered" evidence="1">
    <location>
        <begin position="305"/>
        <end position="327"/>
    </location>
</feature>
<evidence type="ECO:0000313" key="4">
    <source>
        <dbReference type="Proteomes" id="UP000427716"/>
    </source>
</evidence>
<dbReference type="CDD" id="cd00077">
    <property type="entry name" value="HDc"/>
    <property type="match status" value="1"/>
</dbReference>
<dbReference type="Proteomes" id="UP000427716">
    <property type="component" value="Chromosome"/>
</dbReference>
<keyword evidence="4" id="KW-1185">Reference proteome</keyword>
<evidence type="ECO:0000256" key="1">
    <source>
        <dbReference type="SAM" id="MobiDB-lite"/>
    </source>
</evidence>
<dbReference type="SMART" id="SM00471">
    <property type="entry name" value="HDc"/>
    <property type="match status" value="1"/>
</dbReference>
<evidence type="ECO:0000313" key="3">
    <source>
        <dbReference type="EMBL" id="QGT78151.1"/>
    </source>
</evidence>
<proteinExistence type="predicted"/>
<organism evidence="3 4">
    <name type="scientific">Guyparkeria halophila</name>
    <dbReference type="NCBI Taxonomy" id="47960"/>
    <lineage>
        <taxon>Bacteria</taxon>
        <taxon>Pseudomonadati</taxon>
        <taxon>Pseudomonadota</taxon>
        <taxon>Gammaproteobacteria</taxon>
        <taxon>Chromatiales</taxon>
        <taxon>Thioalkalibacteraceae</taxon>
        <taxon>Guyparkeria</taxon>
    </lineage>
</organism>
<accession>A0A6I6D474</accession>